<comment type="caution">
    <text evidence="1">The sequence shown here is derived from an EMBL/GenBank/DDBJ whole genome shotgun (WGS) entry which is preliminary data.</text>
</comment>
<accession>X0ZD39</accession>
<evidence type="ECO:0000313" key="1">
    <source>
        <dbReference type="EMBL" id="GAG67505.1"/>
    </source>
</evidence>
<name>X0ZD39_9ZZZZ</name>
<sequence length="72" mass="8345">MGRCVGLRKYSFGTKLKKPSNLELARGLYLHLSDMEIFYRYFKKEGVQIFNAGVGGMLDTFPRVDYNSLFKQ</sequence>
<gene>
    <name evidence="1" type="ORF">S01H4_12815</name>
</gene>
<proteinExistence type="predicted"/>
<dbReference type="EMBL" id="BART01005557">
    <property type="protein sequence ID" value="GAG67505.1"/>
    <property type="molecule type" value="Genomic_DNA"/>
</dbReference>
<reference evidence="1" key="1">
    <citation type="journal article" date="2014" name="Front. Microbiol.">
        <title>High frequency of phylogenetically diverse reductive dehalogenase-homologous genes in deep subseafloor sedimentary metagenomes.</title>
        <authorList>
            <person name="Kawai M."/>
            <person name="Futagami T."/>
            <person name="Toyoda A."/>
            <person name="Takaki Y."/>
            <person name="Nishi S."/>
            <person name="Hori S."/>
            <person name="Arai W."/>
            <person name="Tsubouchi T."/>
            <person name="Morono Y."/>
            <person name="Uchiyama I."/>
            <person name="Ito T."/>
            <person name="Fujiyama A."/>
            <person name="Inagaki F."/>
            <person name="Takami H."/>
        </authorList>
    </citation>
    <scope>NUCLEOTIDE SEQUENCE</scope>
    <source>
        <strain evidence="1">Expedition CK06-06</strain>
    </source>
</reference>
<protein>
    <submittedName>
        <fullName evidence="1">Uncharacterized protein</fullName>
    </submittedName>
</protein>
<organism evidence="1">
    <name type="scientific">marine sediment metagenome</name>
    <dbReference type="NCBI Taxonomy" id="412755"/>
    <lineage>
        <taxon>unclassified sequences</taxon>
        <taxon>metagenomes</taxon>
        <taxon>ecological metagenomes</taxon>
    </lineage>
</organism>
<dbReference type="AlphaFoldDB" id="X0ZD39"/>